<dbReference type="EMBL" id="KL596898">
    <property type="protein sequence ID" value="KER22448.1"/>
    <property type="molecule type" value="Genomic_DNA"/>
</dbReference>
<dbReference type="RefSeq" id="XP_009173801.1">
    <property type="nucleotide sequence ID" value="XM_009175537.1"/>
</dbReference>
<evidence type="ECO:0000313" key="2">
    <source>
        <dbReference type="EMBL" id="KER22448.1"/>
    </source>
</evidence>
<gene>
    <name evidence="2" type="ORF">T265_09462</name>
</gene>
<dbReference type="GeneID" id="20323631"/>
<dbReference type="Proteomes" id="UP000054324">
    <property type="component" value="Unassembled WGS sequence"/>
</dbReference>
<organism evidence="2 3">
    <name type="scientific">Opisthorchis viverrini</name>
    <name type="common">Southeast Asian liver fluke</name>
    <dbReference type="NCBI Taxonomy" id="6198"/>
    <lineage>
        <taxon>Eukaryota</taxon>
        <taxon>Metazoa</taxon>
        <taxon>Spiralia</taxon>
        <taxon>Lophotrochozoa</taxon>
        <taxon>Platyhelminthes</taxon>
        <taxon>Trematoda</taxon>
        <taxon>Digenea</taxon>
        <taxon>Opisthorchiida</taxon>
        <taxon>Opisthorchiata</taxon>
        <taxon>Opisthorchiidae</taxon>
        <taxon>Opisthorchis</taxon>
    </lineage>
</organism>
<reference evidence="2 3" key="1">
    <citation type="submission" date="2013-11" db="EMBL/GenBank/DDBJ databases">
        <title>Opisthorchis viverrini - life in the bile duct.</title>
        <authorList>
            <person name="Young N.D."/>
            <person name="Nagarajan N."/>
            <person name="Lin S.J."/>
            <person name="Korhonen P.K."/>
            <person name="Jex A.R."/>
            <person name="Hall R.S."/>
            <person name="Safavi-Hemami H."/>
            <person name="Kaewkong W."/>
            <person name="Bertrand D."/>
            <person name="Gao S."/>
            <person name="Seet Q."/>
            <person name="Wongkham S."/>
            <person name="Teh B.T."/>
            <person name="Wongkham C."/>
            <person name="Intapan P.M."/>
            <person name="Maleewong W."/>
            <person name="Yang X."/>
            <person name="Hu M."/>
            <person name="Wang Z."/>
            <person name="Hofmann A."/>
            <person name="Sternberg P.W."/>
            <person name="Tan P."/>
            <person name="Wang J."/>
            <person name="Gasser R.B."/>
        </authorList>
    </citation>
    <scope>NUCLEOTIDE SEQUENCE [LARGE SCALE GENOMIC DNA]</scope>
</reference>
<evidence type="ECO:0000313" key="3">
    <source>
        <dbReference type="Proteomes" id="UP000054324"/>
    </source>
</evidence>
<dbReference type="AlphaFoldDB" id="A0A074Z5U9"/>
<keyword evidence="3" id="KW-1185">Reference proteome</keyword>
<name>A0A074Z5U9_OPIVI</name>
<accession>A0A074Z5U9</accession>
<proteinExistence type="predicted"/>
<protein>
    <submittedName>
        <fullName evidence="2">Uncharacterized protein</fullName>
    </submittedName>
</protein>
<sequence>MDNSSFLLWRTDLVINNEKGNVQCSRAKRMKKPPFSPMYGTRNTANLIDQSSEGQPPHARRPHGGLAMVYGNKKNLTK</sequence>
<dbReference type="KEGG" id="ovi:T265_09462"/>
<feature type="region of interest" description="Disordered" evidence="1">
    <location>
        <begin position="48"/>
        <end position="78"/>
    </location>
</feature>
<dbReference type="CTD" id="20323631"/>
<evidence type="ECO:0000256" key="1">
    <source>
        <dbReference type="SAM" id="MobiDB-lite"/>
    </source>
</evidence>